<dbReference type="InterPro" id="IPR035906">
    <property type="entry name" value="MetI-like_sf"/>
</dbReference>
<dbReference type="PROSITE" id="PS50928">
    <property type="entry name" value="ABC_TM1"/>
    <property type="match status" value="1"/>
</dbReference>
<evidence type="ECO:0000256" key="2">
    <source>
        <dbReference type="ARBA" id="ARBA00022448"/>
    </source>
</evidence>
<evidence type="ECO:0000313" key="9">
    <source>
        <dbReference type="EMBL" id="MCT8990450.1"/>
    </source>
</evidence>
<name>A0A9X2XA39_9HYPH</name>
<keyword evidence="6 7" id="KW-0472">Membrane</keyword>
<dbReference type="RefSeq" id="WP_261515325.1">
    <property type="nucleotide sequence ID" value="NZ_JAODNV010000009.1"/>
</dbReference>
<dbReference type="CDD" id="cd06261">
    <property type="entry name" value="TM_PBP2"/>
    <property type="match status" value="1"/>
</dbReference>
<feature type="transmembrane region" description="Helical" evidence="7">
    <location>
        <begin position="257"/>
        <end position="279"/>
    </location>
</feature>
<dbReference type="Gene3D" id="1.10.3720.10">
    <property type="entry name" value="MetI-like"/>
    <property type="match status" value="1"/>
</dbReference>
<evidence type="ECO:0000256" key="5">
    <source>
        <dbReference type="ARBA" id="ARBA00022989"/>
    </source>
</evidence>
<comment type="similarity">
    <text evidence="7">Belongs to the binding-protein-dependent transport system permease family.</text>
</comment>
<evidence type="ECO:0000256" key="7">
    <source>
        <dbReference type="RuleBase" id="RU363032"/>
    </source>
</evidence>
<organism evidence="9 10">
    <name type="scientific">Chelativorans petroleitrophicus</name>
    <dbReference type="NCBI Taxonomy" id="2975484"/>
    <lineage>
        <taxon>Bacteria</taxon>
        <taxon>Pseudomonadati</taxon>
        <taxon>Pseudomonadota</taxon>
        <taxon>Alphaproteobacteria</taxon>
        <taxon>Hyphomicrobiales</taxon>
        <taxon>Phyllobacteriaceae</taxon>
        <taxon>Chelativorans</taxon>
    </lineage>
</organism>
<keyword evidence="3" id="KW-1003">Cell membrane</keyword>
<feature type="transmembrane region" description="Helical" evidence="7">
    <location>
        <begin position="97"/>
        <end position="118"/>
    </location>
</feature>
<dbReference type="PANTHER" id="PTHR43005:SF1">
    <property type="entry name" value="SPERMIDINE_PUTRESCINE TRANSPORT SYSTEM PERMEASE PROTEIN"/>
    <property type="match status" value="1"/>
</dbReference>
<feature type="transmembrane region" description="Helical" evidence="7">
    <location>
        <begin position="151"/>
        <end position="172"/>
    </location>
</feature>
<keyword evidence="5 7" id="KW-1133">Transmembrane helix</keyword>
<comment type="subcellular location">
    <subcellularLocation>
        <location evidence="1 7">Cell membrane</location>
        <topology evidence="1 7">Multi-pass membrane protein</topology>
    </subcellularLocation>
</comment>
<evidence type="ECO:0000256" key="1">
    <source>
        <dbReference type="ARBA" id="ARBA00004651"/>
    </source>
</evidence>
<keyword evidence="2 7" id="KW-0813">Transport</keyword>
<feature type="domain" description="ABC transmembrane type-1" evidence="8">
    <location>
        <begin position="60"/>
        <end position="274"/>
    </location>
</feature>
<feature type="transmembrane region" description="Helical" evidence="7">
    <location>
        <begin position="64"/>
        <end position="85"/>
    </location>
</feature>
<evidence type="ECO:0000256" key="4">
    <source>
        <dbReference type="ARBA" id="ARBA00022692"/>
    </source>
</evidence>
<dbReference type="GO" id="GO:0055085">
    <property type="term" value="P:transmembrane transport"/>
    <property type="evidence" value="ECO:0007669"/>
    <property type="project" value="InterPro"/>
</dbReference>
<keyword evidence="10" id="KW-1185">Reference proteome</keyword>
<evidence type="ECO:0000259" key="8">
    <source>
        <dbReference type="PROSITE" id="PS50928"/>
    </source>
</evidence>
<reference evidence="9" key="1">
    <citation type="submission" date="2022-08" db="EMBL/GenBank/DDBJ databases">
        <title>Chelativorans sichuanense sp. nov., a paraffin oil-degrading bacterium isolated from a mixture of oil-based drill cuttings and paddy soil.</title>
        <authorList>
            <person name="Yu J."/>
            <person name="Liu H."/>
            <person name="Chen Q."/>
        </authorList>
    </citation>
    <scope>NUCLEOTIDE SEQUENCE</scope>
    <source>
        <strain evidence="9">SCAU 2101</strain>
    </source>
</reference>
<gene>
    <name evidence="9" type="ORF">NYR54_09125</name>
</gene>
<accession>A0A9X2XA39</accession>
<keyword evidence="4 7" id="KW-0812">Transmembrane</keyword>
<protein>
    <submittedName>
        <fullName evidence="9">Sugar ABC transporter permease</fullName>
    </submittedName>
</protein>
<proteinExistence type="inferred from homology"/>
<dbReference type="GO" id="GO:0005886">
    <property type="term" value="C:plasma membrane"/>
    <property type="evidence" value="ECO:0007669"/>
    <property type="project" value="UniProtKB-SubCell"/>
</dbReference>
<sequence length="286" mass="31464">MYRPSTGLLFVLPALIVLAMLIAYPVAYTGLLSVTDGQGNFVGMSNFAKVLSARATPQAFWNTVYWVVGSIVFQVILGTATAVLLNQTFAGRAIVRSITLIPWVVPGIVAATTWAWMFHTEFGIINYMLTGPGIIDQPIGWLTNRDTVMPVLIAINVWKLFPFVAIMVLAGLQSIPNDLYEAARVDGANFWEEVRYVMLPQVRPVIVAVTLLLVIWGLNSITIIYAITRGGPANRTLITPIQIFRIAFENVQFNQAAALSVMFFAVAIAIVFVYIKALASQPREAR</sequence>
<evidence type="ECO:0000256" key="6">
    <source>
        <dbReference type="ARBA" id="ARBA00023136"/>
    </source>
</evidence>
<dbReference type="SUPFAM" id="SSF161098">
    <property type="entry name" value="MetI-like"/>
    <property type="match status" value="1"/>
</dbReference>
<feature type="transmembrane region" description="Helical" evidence="7">
    <location>
        <begin position="205"/>
        <end position="227"/>
    </location>
</feature>
<dbReference type="Pfam" id="PF00528">
    <property type="entry name" value="BPD_transp_1"/>
    <property type="match status" value="1"/>
</dbReference>
<evidence type="ECO:0000256" key="3">
    <source>
        <dbReference type="ARBA" id="ARBA00022475"/>
    </source>
</evidence>
<evidence type="ECO:0000313" key="10">
    <source>
        <dbReference type="Proteomes" id="UP001149009"/>
    </source>
</evidence>
<dbReference type="PANTHER" id="PTHR43005">
    <property type="entry name" value="BLR7065 PROTEIN"/>
    <property type="match status" value="1"/>
</dbReference>
<comment type="caution">
    <text evidence="9">The sequence shown here is derived from an EMBL/GenBank/DDBJ whole genome shotgun (WGS) entry which is preliminary data.</text>
</comment>
<dbReference type="AlphaFoldDB" id="A0A9X2XA39"/>
<dbReference type="EMBL" id="JAODNV010000009">
    <property type="protein sequence ID" value="MCT8990450.1"/>
    <property type="molecule type" value="Genomic_DNA"/>
</dbReference>
<dbReference type="Proteomes" id="UP001149009">
    <property type="component" value="Unassembled WGS sequence"/>
</dbReference>
<dbReference type="InterPro" id="IPR000515">
    <property type="entry name" value="MetI-like"/>
</dbReference>